<proteinExistence type="inferred from homology"/>
<dbReference type="EMBL" id="NXGX01000002">
    <property type="protein sequence ID" value="PKR59328.1"/>
    <property type="molecule type" value="Genomic_DNA"/>
</dbReference>
<dbReference type="GO" id="GO:0005886">
    <property type="term" value="C:plasma membrane"/>
    <property type="evidence" value="ECO:0007669"/>
    <property type="project" value="UniProtKB-SubCell"/>
</dbReference>
<dbReference type="InterPro" id="IPR052017">
    <property type="entry name" value="TSUP"/>
</dbReference>
<keyword evidence="10" id="KW-1185">Reference proteome</keyword>
<comment type="similarity">
    <text evidence="2 8">Belongs to the 4-toluene sulfonate uptake permease (TSUP) (TC 2.A.102) family.</text>
</comment>
<keyword evidence="7 8" id="KW-0472">Membrane</keyword>
<evidence type="ECO:0000256" key="7">
    <source>
        <dbReference type="ARBA" id="ARBA00023136"/>
    </source>
</evidence>
<keyword evidence="6 8" id="KW-1133">Transmembrane helix</keyword>
<gene>
    <name evidence="9" type="ORF">COO92_04605</name>
</gene>
<evidence type="ECO:0000256" key="6">
    <source>
        <dbReference type="ARBA" id="ARBA00022989"/>
    </source>
</evidence>
<keyword evidence="4 8" id="KW-1003">Cell membrane</keyword>
<dbReference type="PANTHER" id="PTHR30269">
    <property type="entry name" value="TRANSMEMBRANE PROTEIN YFCA"/>
    <property type="match status" value="1"/>
</dbReference>
<comment type="subcellular location">
    <subcellularLocation>
        <location evidence="1 8">Cell membrane</location>
        <topology evidence="1 8">Multi-pass membrane protein</topology>
    </subcellularLocation>
</comment>
<feature type="transmembrane region" description="Helical" evidence="8">
    <location>
        <begin position="47"/>
        <end position="66"/>
    </location>
</feature>
<evidence type="ECO:0000313" key="9">
    <source>
        <dbReference type="EMBL" id="PKR59328.1"/>
    </source>
</evidence>
<organism evidence="9 10">
    <name type="scientific">Thalassospira lohafexi</name>
    <dbReference type="NCBI Taxonomy" id="744227"/>
    <lineage>
        <taxon>Bacteria</taxon>
        <taxon>Pseudomonadati</taxon>
        <taxon>Pseudomonadota</taxon>
        <taxon>Alphaproteobacteria</taxon>
        <taxon>Rhodospirillales</taxon>
        <taxon>Thalassospiraceae</taxon>
        <taxon>Thalassospira</taxon>
    </lineage>
</organism>
<feature type="transmembrane region" description="Helical" evidence="8">
    <location>
        <begin position="170"/>
        <end position="192"/>
    </location>
</feature>
<dbReference type="RefSeq" id="WP_101300303.1">
    <property type="nucleotide sequence ID" value="NZ_NXGX01000002.1"/>
</dbReference>
<dbReference type="AlphaFoldDB" id="A0A2N3L956"/>
<evidence type="ECO:0000256" key="3">
    <source>
        <dbReference type="ARBA" id="ARBA00022448"/>
    </source>
</evidence>
<evidence type="ECO:0000256" key="2">
    <source>
        <dbReference type="ARBA" id="ARBA00009142"/>
    </source>
</evidence>
<keyword evidence="5 8" id="KW-0812">Transmembrane</keyword>
<comment type="caution">
    <text evidence="9">The sequence shown here is derived from an EMBL/GenBank/DDBJ whole genome shotgun (WGS) entry which is preliminary data.</text>
</comment>
<feature type="transmembrane region" description="Helical" evidence="8">
    <location>
        <begin position="228"/>
        <end position="247"/>
    </location>
</feature>
<reference evidence="9 10" key="1">
    <citation type="submission" date="2017-09" db="EMBL/GenBank/DDBJ databases">
        <title>Biodiversity and function of Thalassospira species in the particle-attached aromatic-hydrocarbon-degrading consortia from the surface seawater of the China South Sea.</title>
        <authorList>
            <person name="Dong C."/>
            <person name="Lai Q."/>
            <person name="Shao Z."/>
        </authorList>
    </citation>
    <scope>NUCLEOTIDE SEQUENCE [LARGE SCALE GENOMIC DNA]</scope>
    <source>
        <strain evidence="9 10">139Z-12</strain>
    </source>
</reference>
<sequence length="259" mass="27832">MEFITDPFFYAVGIPAVLIAGVSKSGFGGGLGVMAVPLMALAVSPQAAAAIMLPILCMMDLANVWAYRKRWDRRNMMILVPAALVGILVGTLSFSYLSIAAVKLIIAAIAIIFTLDHWLRGKNAGDTPKPATWGKGTVLGGLAGFTSFVAHAGGPPVSMFLLPQRMDKSVFVGTTVMFFIVVNYVKLIPYWFLGQFDASNLGTAALLIPVALFGTWLGLWAHDKVNVVVFYRVCYGLLFVTGLKLLWDGVTHFISVGAV</sequence>
<dbReference type="InterPro" id="IPR002781">
    <property type="entry name" value="TM_pro_TauE-like"/>
</dbReference>
<dbReference type="Proteomes" id="UP000233332">
    <property type="component" value="Unassembled WGS sequence"/>
</dbReference>
<dbReference type="Pfam" id="PF01925">
    <property type="entry name" value="TauE"/>
    <property type="match status" value="1"/>
</dbReference>
<protein>
    <recommendedName>
        <fullName evidence="8">Probable membrane transporter protein</fullName>
    </recommendedName>
</protein>
<feature type="transmembrane region" description="Helical" evidence="8">
    <location>
        <begin position="102"/>
        <end position="119"/>
    </location>
</feature>
<evidence type="ECO:0000256" key="8">
    <source>
        <dbReference type="RuleBase" id="RU363041"/>
    </source>
</evidence>
<feature type="transmembrane region" description="Helical" evidence="8">
    <location>
        <begin position="204"/>
        <end position="222"/>
    </location>
</feature>
<name>A0A2N3L956_9PROT</name>
<evidence type="ECO:0000256" key="1">
    <source>
        <dbReference type="ARBA" id="ARBA00004651"/>
    </source>
</evidence>
<evidence type="ECO:0000313" key="10">
    <source>
        <dbReference type="Proteomes" id="UP000233332"/>
    </source>
</evidence>
<dbReference type="PANTHER" id="PTHR30269:SF37">
    <property type="entry name" value="MEMBRANE TRANSPORTER PROTEIN"/>
    <property type="match status" value="1"/>
</dbReference>
<accession>A0A2N3L956</accession>
<keyword evidence="3" id="KW-0813">Transport</keyword>
<evidence type="ECO:0000256" key="5">
    <source>
        <dbReference type="ARBA" id="ARBA00022692"/>
    </source>
</evidence>
<evidence type="ECO:0000256" key="4">
    <source>
        <dbReference type="ARBA" id="ARBA00022475"/>
    </source>
</evidence>
<feature type="transmembrane region" description="Helical" evidence="8">
    <location>
        <begin position="7"/>
        <end position="27"/>
    </location>
</feature>